<keyword evidence="2" id="KW-1185">Reference proteome</keyword>
<name>A0AAV2QZT5_MEGNR</name>
<protein>
    <submittedName>
        <fullName evidence="1">Uncharacterized protein</fullName>
    </submittedName>
</protein>
<accession>A0AAV2QZT5</accession>
<dbReference type="EMBL" id="CAXKWB010012008">
    <property type="protein sequence ID" value="CAL4103018.1"/>
    <property type="molecule type" value="Genomic_DNA"/>
</dbReference>
<dbReference type="AlphaFoldDB" id="A0AAV2QZT5"/>
<evidence type="ECO:0000313" key="1">
    <source>
        <dbReference type="EMBL" id="CAL4103018.1"/>
    </source>
</evidence>
<dbReference type="Proteomes" id="UP001497623">
    <property type="component" value="Unassembled WGS sequence"/>
</dbReference>
<gene>
    <name evidence="1" type="ORF">MNOR_LOCUS17455</name>
</gene>
<sequence length="117" mass="13278">DDRLYNLTCTIVGPPDSFVKSEHYGVGSRVSDSQGDPSRNILQGHLHAEHQLQSAVRLEILYGGHTPENIKVGDPLIFRLWVEKVLPYIVQCKIIFISLKSKNFQLITICDDIKIYN</sequence>
<reference evidence="1 2" key="1">
    <citation type="submission" date="2024-05" db="EMBL/GenBank/DDBJ databases">
        <authorList>
            <person name="Wallberg A."/>
        </authorList>
    </citation>
    <scope>NUCLEOTIDE SEQUENCE [LARGE SCALE GENOMIC DNA]</scope>
</reference>
<proteinExistence type="predicted"/>
<evidence type="ECO:0000313" key="2">
    <source>
        <dbReference type="Proteomes" id="UP001497623"/>
    </source>
</evidence>
<organism evidence="1 2">
    <name type="scientific">Meganyctiphanes norvegica</name>
    <name type="common">Northern krill</name>
    <name type="synonym">Thysanopoda norvegica</name>
    <dbReference type="NCBI Taxonomy" id="48144"/>
    <lineage>
        <taxon>Eukaryota</taxon>
        <taxon>Metazoa</taxon>
        <taxon>Ecdysozoa</taxon>
        <taxon>Arthropoda</taxon>
        <taxon>Crustacea</taxon>
        <taxon>Multicrustacea</taxon>
        <taxon>Malacostraca</taxon>
        <taxon>Eumalacostraca</taxon>
        <taxon>Eucarida</taxon>
        <taxon>Euphausiacea</taxon>
        <taxon>Euphausiidae</taxon>
        <taxon>Meganyctiphanes</taxon>
    </lineage>
</organism>
<feature type="non-terminal residue" evidence="1">
    <location>
        <position position="1"/>
    </location>
</feature>
<feature type="non-terminal residue" evidence="1">
    <location>
        <position position="117"/>
    </location>
</feature>
<comment type="caution">
    <text evidence="1">The sequence shown here is derived from an EMBL/GenBank/DDBJ whole genome shotgun (WGS) entry which is preliminary data.</text>
</comment>